<evidence type="ECO:0000256" key="2">
    <source>
        <dbReference type="ARBA" id="ARBA00006333"/>
    </source>
</evidence>
<keyword evidence="4" id="KW-0479">Metal-binding</keyword>
<dbReference type="InterPro" id="IPR008949">
    <property type="entry name" value="Isoprenoid_synthase_dom_sf"/>
</dbReference>
<evidence type="ECO:0000256" key="3">
    <source>
        <dbReference type="ARBA" id="ARBA00022842"/>
    </source>
</evidence>
<keyword evidence="4" id="KW-0456">Lyase</keyword>
<keyword evidence="6" id="KW-1185">Reference proteome</keyword>
<dbReference type="PANTHER" id="PTHR35201:SF4">
    <property type="entry name" value="BETA-PINACENE SYNTHASE-RELATED"/>
    <property type="match status" value="1"/>
</dbReference>
<dbReference type="SUPFAM" id="SSF48576">
    <property type="entry name" value="Terpenoid synthases"/>
    <property type="match status" value="1"/>
</dbReference>
<dbReference type="Pfam" id="PF19086">
    <property type="entry name" value="Terpene_syn_C_2"/>
    <property type="match status" value="1"/>
</dbReference>
<dbReference type="EC" id="4.2.3.-" evidence="4"/>
<name>A0A5N6ZBK3_9EURO</name>
<dbReference type="AlphaFoldDB" id="A0A5N6ZBK3"/>
<reference evidence="6" key="1">
    <citation type="submission" date="2019-04" db="EMBL/GenBank/DDBJ databases">
        <title>Friends and foes A comparative genomics studyof 23 Aspergillus species from section Flavi.</title>
        <authorList>
            <consortium name="DOE Joint Genome Institute"/>
            <person name="Kjaerbolling I."/>
            <person name="Vesth T."/>
            <person name="Frisvad J.C."/>
            <person name="Nybo J.L."/>
            <person name="Theobald S."/>
            <person name="Kildgaard S."/>
            <person name="Isbrandt T."/>
            <person name="Kuo A."/>
            <person name="Sato A."/>
            <person name="Lyhne E.K."/>
            <person name="Kogle M.E."/>
            <person name="Wiebenga A."/>
            <person name="Kun R.S."/>
            <person name="Lubbers R.J."/>
            <person name="Makela M.R."/>
            <person name="Barry K."/>
            <person name="Chovatia M."/>
            <person name="Clum A."/>
            <person name="Daum C."/>
            <person name="Haridas S."/>
            <person name="He G."/>
            <person name="LaButti K."/>
            <person name="Lipzen A."/>
            <person name="Mondo S."/>
            <person name="Riley R."/>
            <person name="Salamov A."/>
            <person name="Simmons B.A."/>
            <person name="Magnuson J.K."/>
            <person name="Henrissat B."/>
            <person name="Mortensen U.H."/>
            <person name="Larsen T.O."/>
            <person name="Devries R.P."/>
            <person name="Grigoriev I.V."/>
            <person name="Machida M."/>
            <person name="Baker S.E."/>
            <person name="Andersen M.R."/>
        </authorList>
    </citation>
    <scope>NUCLEOTIDE SEQUENCE [LARGE SCALE GENOMIC DNA]</scope>
    <source>
        <strain evidence="6">CBS 553.77</strain>
    </source>
</reference>
<organism evidence="5 6">
    <name type="scientific">Aspergillus coremiiformis</name>
    <dbReference type="NCBI Taxonomy" id="138285"/>
    <lineage>
        <taxon>Eukaryota</taxon>
        <taxon>Fungi</taxon>
        <taxon>Dikarya</taxon>
        <taxon>Ascomycota</taxon>
        <taxon>Pezizomycotina</taxon>
        <taxon>Eurotiomycetes</taxon>
        <taxon>Eurotiomycetidae</taxon>
        <taxon>Eurotiales</taxon>
        <taxon>Aspergillaceae</taxon>
        <taxon>Aspergillus</taxon>
        <taxon>Aspergillus subgen. Circumdati</taxon>
    </lineage>
</organism>
<dbReference type="PANTHER" id="PTHR35201">
    <property type="entry name" value="TERPENE SYNTHASE"/>
    <property type="match status" value="1"/>
</dbReference>
<evidence type="ECO:0000313" key="6">
    <source>
        <dbReference type="Proteomes" id="UP000327118"/>
    </source>
</evidence>
<comment type="cofactor">
    <cofactor evidence="1 4">
        <name>Mg(2+)</name>
        <dbReference type="ChEBI" id="CHEBI:18420"/>
    </cofactor>
</comment>
<dbReference type="SFLD" id="SFLDS00005">
    <property type="entry name" value="Isoprenoid_Synthase_Type_I"/>
    <property type="match status" value="1"/>
</dbReference>
<dbReference type="OrthoDB" id="2861623at2759"/>
<dbReference type="Proteomes" id="UP000327118">
    <property type="component" value="Unassembled WGS sequence"/>
</dbReference>
<evidence type="ECO:0000256" key="1">
    <source>
        <dbReference type="ARBA" id="ARBA00001946"/>
    </source>
</evidence>
<dbReference type="InterPro" id="IPR034686">
    <property type="entry name" value="Terpene_cyclase-like_2"/>
</dbReference>
<sequence>MEITQVPEQSKFRYGKVACRETHVSVRIPNMFVLSFSEKPVSNTCYETVKEDSEAWISKVCKFDDIGRRKLSQVDFSYLGSRMTPNALLSELRTVCDWGNWVFVFDDLFDNGHLKDDPIQAQQLINSVIAGMEDGGIVPDDSEEHPLVRVHNSVWHRLSKDSPVGVGRRFADSIKEYCNGISEQVHQFSRGENPTFEETFAVRRQSVAIRPLFVLVEYAHKLNIPDSVFETRSIKELERIGTELCLLQNDIASYCKEAEDGEVHNVVAACRRAGMSAQMAFDHIGDMVLSRYREWHLALADLPSWSEDIDSEVQKYIRGMHNVLEAILAWSFHCERYGLGEEVRKSGIVSVPRWSADVEL</sequence>
<protein>
    <recommendedName>
        <fullName evidence="4">Terpene synthase</fullName>
        <ecNumber evidence="4">4.2.3.-</ecNumber>
    </recommendedName>
</protein>
<proteinExistence type="inferred from homology"/>
<dbReference type="EMBL" id="ML739064">
    <property type="protein sequence ID" value="KAE8354798.1"/>
    <property type="molecule type" value="Genomic_DNA"/>
</dbReference>
<comment type="similarity">
    <text evidence="2 4">Belongs to the terpene synthase family.</text>
</comment>
<evidence type="ECO:0000313" key="5">
    <source>
        <dbReference type="EMBL" id="KAE8354798.1"/>
    </source>
</evidence>
<dbReference type="GO" id="GO:0010333">
    <property type="term" value="F:terpene synthase activity"/>
    <property type="evidence" value="ECO:0007669"/>
    <property type="project" value="InterPro"/>
</dbReference>
<dbReference type="GO" id="GO:0008299">
    <property type="term" value="P:isoprenoid biosynthetic process"/>
    <property type="evidence" value="ECO:0007669"/>
    <property type="project" value="UniProtKB-ARBA"/>
</dbReference>
<dbReference type="SFLD" id="SFLDG01020">
    <property type="entry name" value="Terpene_Cyclase_Like_2"/>
    <property type="match status" value="1"/>
</dbReference>
<evidence type="ECO:0000256" key="4">
    <source>
        <dbReference type="RuleBase" id="RU366034"/>
    </source>
</evidence>
<accession>A0A5N6ZBK3</accession>
<dbReference type="GO" id="GO:0046872">
    <property type="term" value="F:metal ion binding"/>
    <property type="evidence" value="ECO:0007669"/>
    <property type="project" value="UniProtKB-KW"/>
</dbReference>
<keyword evidence="3 4" id="KW-0460">Magnesium</keyword>
<dbReference type="Gene3D" id="1.10.600.10">
    <property type="entry name" value="Farnesyl Diphosphate Synthase"/>
    <property type="match status" value="1"/>
</dbReference>
<gene>
    <name evidence="5" type="ORF">BDV28DRAFT_146715</name>
</gene>